<dbReference type="EMBL" id="MARB01000009">
    <property type="protein sequence ID" value="ODJ87832.1"/>
    <property type="molecule type" value="Genomic_DNA"/>
</dbReference>
<gene>
    <name evidence="1" type="ORF">CODIS_19400</name>
</gene>
<dbReference type="AlphaFoldDB" id="A0A7Z0VLE5"/>
<dbReference type="Pfam" id="PF12069">
    <property type="entry name" value="DUF3549"/>
    <property type="match status" value="1"/>
</dbReference>
<dbReference type="OrthoDB" id="5597089at2"/>
<comment type="caution">
    <text evidence="1">The sequence shown here is derived from an EMBL/GenBank/DDBJ whole genome shotgun (WGS) entry which is preliminary data.</text>
</comment>
<keyword evidence="2" id="KW-1185">Reference proteome</keyword>
<protein>
    <recommendedName>
        <fullName evidence="3">DUF3549 domain-containing protein</fullName>
    </recommendedName>
</protein>
<dbReference type="Proteomes" id="UP000094769">
    <property type="component" value="Unassembled WGS sequence"/>
</dbReference>
<evidence type="ECO:0008006" key="3">
    <source>
        <dbReference type="Google" id="ProtNLM"/>
    </source>
</evidence>
<evidence type="ECO:0000313" key="1">
    <source>
        <dbReference type="EMBL" id="ODJ87832.1"/>
    </source>
</evidence>
<accession>A0A7Z0VLE5</accession>
<organism evidence="1 2">
    <name type="scientific">Candidatus Thiodiazotropha endolucinida</name>
    <dbReference type="NCBI Taxonomy" id="1655433"/>
    <lineage>
        <taxon>Bacteria</taxon>
        <taxon>Pseudomonadati</taxon>
        <taxon>Pseudomonadota</taxon>
        <taxon>Gammaproteobacteria</taxon>
        <taxon>Chromatiales</taxon>
        <taxon>Sedimenticolaceae</taxon>
        <taxon>Candidatus Thiodiazotropha</taxon>
    </lineage>
</organism>
<evidence type="ECO:0000313" key="2">
    <source>
        <dbReference type="Proteomes" id="UP000094769"/>
    </source>
</evidence>
<dbReference type="RefSeq" id="WP_069124387.1">
    <property type="nucleotide sequence ID" value="NZ_MARB01000009.1"/>
</dbReference>
<reference evidence="1 2" key="1">
    <citation type="submission" date="2016-06" db="EMBL/GenBank/DDBJ databases">
        <title>Genome sequence of endosymbiont of Candidatus Endolucinida thiodiazotropha.</title>
        <authorList>
            <person name="Poehlein A."/>
            <person name="Koenig S."/>
            <person name="Heiden S.E."/>
            <person name="Thuermer A."/>
            <person name="Voget S."/>
            <person name="Daniel R."/>
            <person name="Markert S."/>
            <person name="Gros O."/>
            <person name="Schweder T."/>
        </authorList>
    </citation>
    <scope>NUCLEOTIDE SEQUENCE [LARGE SCALE GENOMIC DNA]</scope>
    <source>
        <strain evidence="1 2">COS</strain>
    </source>
</reference>
<name>A0A7Z0VLE5_9GAMM</name>
<dbReference type="InterPro" id="IPR021936">
    <property type="entry name" value="DUF3549"/>
</dbReference>
<proteinExistence type="predicted"/>
<sequence length="349" mass="39437">METIATLTEFIESGGLSLDFSDMGRRVSSLPRERFVAFENAEIPYPLPLQQQAWFALTLADPTQRQIDPMIWFIRFPLDEQGKLSLSARDDFMHHLVESLGSKPDTDGMETALQNNPYAFQPKQERLAIFHARLTRNLNKPVSRFYDHAKAYFDGDLGWEQWSFIGYQGIADLAARLEQQGNTQRIAKSIPSLPPSPLEALCHCLENEVIPQTIANALAQRGLSNLQQDMPDPQVLSAVVRGLSQSSKTAIRDDFIHRLLDHSISHRCDLLAAIAGRAWEALEESAMRHRFLEQLADNEEGQGFFNGILSDLLYLPATRQAMQASLRDPLRTERLSQVIGTFFSQIRGE</sequence>